<evidence type="ECO:0000313" key="1">
    <source>
        <dbReference type="EMBL" id="PAY44543.1"/>
    </source>
</evidence>
<organism evidence="1 2">
    <name type="scientific">Ligilactobacillus salivarius</name>
    <dbReference type="NCBI Taxonomy" id="1624"/>
    <lineage>
        <taxon>Bacteria</taxon>
        <taxon>Bacillati</taxon>
        <taxon>Bacillota</taxon>
        <taxon>Bacilli</taxon>
        <taxon>Lactobacillales</taxon>
        <taxon>Lactobacillaceae</taxon>
        <taxon>Ligilactobacillus</taxon>
    </lineage>
</organism>
<dbReference type="Proteomes" id="UP000218139">
    <property type="component" value="Unassembled WGS sequence"/>
</dbReference>
<dbReference type="RefSeq" id="WP_086201308.1">
    <property type="nucleotide sequence ID" value="NZ_JBKZCE010000025.1"/>
</dbReference>
<proteinExistence type="predicted"/>
<comment type="caution">
    <text evidence="1">The sequence shown here is derived from an EMBL/GenBank/DDBJ whole genome shotgun (WGS) entry which is preliminary data.</text>
</comment>
<reference evidence="1 2" key="1">
    <citation type="submission" date="2016-05" db="EMBL/GenBank/DDBJ databases">
        <authorList>
            <person name="Lee J.-Y."/>
            <person name="Kim E.B."/>
            <person name="Choi Y.-J."/>
        </authorList>
    </citation>
    <scope>NUCLEOTIDE SEQUENCE [LARGE SCALE GENOMIC DNA]</scope>
    <source>
        <strain evidence="1 2">KLA006</strain>
    </source>
</reference>
<protein>
    <submittedName>
        <fullName evidence="1">Uncharacterized protein</fullName>
    </submittedName>
</protein>
<name>A0A9X6SDD5_9LACO</name>
<dbReference type="AlphaFoldDB" id="A0A9X6SDD5"/>
<evidence type="ECO:0000313" key="2">
    <source>
        <dbReference type="Proteomes" id="UP000218139"/>
    </source>
</evidence>
<gene>
    <name evidence="1" type="ORF">A8C52_10710</name>
</gene>
<dbReference type="EMBL" id="LXZO01000126">
    <property type="protein sequence ID" value="PAY44543.1"/>
    <property type="molecule type" value="Genomic_DNA"/>
</dbReference>
<sequence length="162" mass="19213">MNELKNMTKEELLDELESKGICVVLDNNLDDYMDYLNDIYEAFNEIVDDVEDNYFNEPTNEQLQESWSNRVRAGLDEEDFEEELAKKLARELYYEDCILNELSIGNARKFLRWLDDKSRFFTYVDLKSGKKSVDLVEYHPCTNLESYLLEDKQALELVFFGK</sequence>
<accession>A0A9X6SDD5</accession>